<evidence type="ECO:0000259" key="1">
    <source>
        <dbReference type="Pfam" id="PF07883"/>
    </source>
</evidence>
<dbReference type="SUPFAM" id="SSF51182">
    <property type="entry name" value="RmlC-like cupins"/>
    <property type="match status" value="1"/>
</dbReference>
<organism evidence="2 3">
    <name type="scientific">Exophiala dermatitidis</name>
    <name type="common">Black yeast-like fungus</name>
    <name type="synonym">Wangiella dermatitidis</name>
    <dbReference type="NCBI Taxonomy" id="5970"/>
    <lineage>
        <taxon>Eukaryota</taxon>
        <taxon>Fungi</taxon>
        <taxon>Dikarya</taxon>
        <taxon>Ascomycota</taxon>
        <taxon>Pezizomycotina</taxon>
        <taxon>Eurotiomycetes</taxon>
        <taxon>Chaetothyriomycetidae</taxon>
        <taxon>Chaetothyriales</taxon>
        <taxon>Herpotrichiellaceae</taxon>
        <taxon>Exophiala</taxon>
    </lineage>
</organism>
<evidence type="ECO:0000313" key="3">
    <source>
        <dbReference type="Proteomes" id="UP001161757"/>
    </source>
</evidence>
<evidence type="ECO:0000313" key="2">
    <source>
        <dbReference type="EMBL" id="KAJ8989622.1"/>
    </source>
</evidence>
<dbReference type="InterPro" id="IPR053146">
    <property type="entry name" value="QDO-like"/>
</dbReference>
<name>A0AAN6ETM7_EXODE</name>
<dbReference type="InterPro" id="IPR013096">
    <property type="entry name" value="Cupin_2"/>
</dbReference>
<dbReference type="Gene3D" id="2.60.120.10">
    <property type="entry name" value="Jelly Rolls"/>
    <property type="match status" value="1"/>
</dbReference>
<protein>
    <recommendedName>
        <fullName evidence="1">Cupin type-2 domain-containing protein</fullName>
    </recommendedName>
</protein>
<dbReference type="PANTHER" id="PTHR36440">
    <property type="entry name" value="PUTATIVE (AFU_ORTHOLOGUE AFUA_8G07350)-RELATED"/>
    <property type="match status" value="1"/>
</dbReference>
<gene>
    <name evidence="2" type="ORF">HRR80_006344</name>
</gene>
<reference evidence="2" key="1">
    <citation type="submission" date="2023-01" db="EMBL/GenBank/DDBJ databases">
        <title>Exophiala dermititidis isolated from Cystic Fibrosis Patient.</title>
        <authorList>
            <person name="Kurbessoian T."/>
            <person name="Crocker A."/>
            <person name="Murante D."/>
            <person name="Hogan D.A."/>
            <person name="Stajich J.E."/>
        </authorList>
    </citation>
    <scope>NUCLEOTIDE SEQUENCE</scope>
    <source>
        <strain evidence="2">Ex8</strain>
    </source>
</reference>
<dbReference type="EMBL" id="JAJGCB010000013">
    <property type="protein sequence ID" value="KAJ8989622.1"/>
    <property type="molecule type" value="Genomic_DNA"/>
</dbReference>
<dbReference type="Proteomes" id="UP001161757">
    <property type="component" value="Unassembled WGS sequence"/>
</dbReference>
<dbReference type="InterPro" id="IPR014710">
    <property type="entry name" value="RmlC-like_jellyroll"/>
</dbReference>
<proteinExistence type="predicted"/>
<feature type="domain" description="Cupin type-2" evidence="1">
    <location>
        <begin position="43"/>
        <end position="113"/>
    </location>
</feature>
<comment type="caution">
    <text evidence="2">The sequence shown here is derived from an EMBL/GenBank/DDBJ whole genome shotgun (WGS) entry which is preliminary data.</text>
</comment>
<dbReference type="InterPro" id="IPR011051">
    <property type="entry name" value="RmlC_Cupin_sf"/>
</dbReference>
<dbReference type="PANTHER" id="PTHR36440:SF1">
    <property type="entry name" value="PUTATIVE (AFU_ORTHOLOGUE AFUA_8G07350)-RELATED"/>
    <property type="match status" value="1"/>
</dbReference>
<dbReference type="AlphaFoldDB" id="A0AAN6ETM7"/>
<dbReference type="Pfam" id="PF07883">
    <property type="entry name" value="Cupin_2"/>
    <property type="match status" value="1"/>
</dbReference>
<sequence length="186" mass="20591">METPNVPINFVPATAGATFKLGTITIRIMEDGSRTDNRIGSAEFTVPAHTSGPPPHWHEMHDETFLVTQGTLRFHALNGQTIDAKTGDYVTVPTRSPHTFSNPYDQEAKFFNTYTPAFYINYFKLLATLGEAGKPMNPEANRKAMAYFATIGVSDDEMEVDRTQFFGKTQTDSKETVGTETKKATA</sequence>
<accession>A0AAN6ETM7</accession>